<evidence type="ECO:0000313" key="4">
    <source>
        <dbReference type="EMBL" id="RGE58943.1"/>
    </source>
</evidence>
<evidence type="ECO:0000256" key="2">
    <source>
        <dbReference type="ARBA" id="ARBA00052401"/>
    </source>
</evidence>
<feature type="site" description="Transition state stabilizer" evidence="3">
    <location>
        <position position="159"/>
    </location>
</feature>
<dbReference type="AlphaFoldDB" id="A0A3E3I2S7"/>
<dbReference type="FunFam" id="3.40.50.10470:FF:000006">
    <property type="entry name" value="Methylthioribose-1-phosphate isomerase"/>
    <property type="match status" value="1"/>
</dbReference>
<evidence type="ECO:0000313" key="5">
    <source>
        <dbReference type="Proteomes" id="UP000260812"/>
    </source>
</evidence>
<dbReference type="InterPro" id="IPR000649">
    <property type="entry name" value="IF-2B-related"/>
</dbReference>
<dbReference type="GeneID" id="97988217"/>
<evidence type="ECO:0000256" key="3">
    <source>
        <dbReference type="HAMAP-Rule" id="MF_01678"/>
    </source>
</evidence>
<feature type="binding site" evidence="3">
    <location>
        <begin position="249"/>
        <end position="250"/>
    </location>
    <ligand>
        <name>substrate</name>
    </ligand>
</feature>
<comment type="caution">
    <text evidence="4">The sequence shown here is derived from an EMBL/GenBank/DDBJ whole genome shotgun (WGS) entry which is preliminary data.</text>
</comment>
<dbReference type="InterPro" id="IPR042529">
    <property type="entry name" value="IF_2B-like_C"/>
</dbReference>
<dbReference type="PANTHER" id="PTHR43475:SF1">
    <property type="entry name" value="METHYLTHIORIBOSE-1-PHOSPHATE ISOMERASE"/>
    <property type="match status" value="1"/>
</dbReference>
<comment type="function">
    <text evidence="3">Catalyzes the interconversion of methylthioribose-1-phosphate (MTR-1-P) into methylthioribulose-1-phosphate (MTRu-1-P).</text>
</comment>
<comment type="catalytic activity">
    <reaction evidence="2 3">
        <text>5-(methylsulfanyl)-alpha-D-ribose 1-phosphate = 5-(methylsulfanyl)-D-ribulose 1-phosphate</text>
        <dbReference type="Rhea" id="RHEA:19989"/>
        <dbReference type="ChEBI" id="CHEBI:58533"/>
        <dbReference type="ChEBI" id="CHEBI:58548"/>
        <dbReference type="EC" id="5.3.1.23"/>
    </reaction>
</comment>
<feature type="binding site" evidence="3">
    <location>
        <position position="198"/>
    </location>
    <ligand>
        <name>substrate</name>
    </ligand>
</feature>
<sequence length="356" mass="39625">MEYETVELDDKDDALVIIDQTKLPGKTEIIRLKTAQEMWDAIYLLKVRGAPAIGVAAAFGIYLLAKQIDTADYSTFLAEFRKQKEYLDSSRPTAVNLSWALKRMEKIVTDNRDKSVEEIKRLLKAEADAIKAEDIRVCKTIGEFGLTLVKPGDGILTHCNAGQLATSKYGTATAPIYLGEERGYHFRVFADETRPLLQGARLTSYELHSSGVDVTLICDNMAATVMKNGWVDAVFVGCDRVARNGDTANKIGTSSVAIAANYYNVPVYICAPTSTIDMNTATGADIHIEERPAEEVTQMWYRERMAPEGVKVYNPAFDVTDHSLIAGIVTEYGIAREPYEESFREIFARKENAEYD</sequence>
<evidence type="ECO:0000256" key="1">
    <source>
        <dbReference type="ARBA" id="ARBA00023235"/>
    </source>
</evidence>
<dbReference type="HAMAP" id="MF_01678">
    <property type="entry name" value="Salvage_MtnA"/>
    <property type="match status" value="1"/>
</dbReference>
<dbReference type="EC" id="5.3.1.23" evidence="3"/>
<protein>
    <recommendedName>
        <fullName evidence="3">Methylthioribose-1-phosphate isomerase</fullName>
        <shortName evidence="3">M1Pi</shortName>
        <shortName evidence="3">MTR-1-P isomerase</shortName>
        <ecNumber evidence="3">5.3.1.23</ecNumber>
    </recommendedName>
    <alternativeName>
        <fullName evidence="3">S-methyl-5-thioribose-1-phosphate isomerase</fullName>
    </alternativeName>
</protein>
<feature type="binding site" evidence="3">
    <location>
        <position position="91"/>
    </location>
    <ligand>
        <name>substrate</name>
    </ligand>
</feature>
<dbReference type="NCBIfam" id="NF004326">
    <property type="entry name" value="PRK05720.1"/>
    <property type="match status" value="1"/>
</dbReference>
<feature type="active site" description="Proton donor" evidence="3">
    <location>
        <position position="239"/>
    </location>
</feature>
<dbReference type="NCBIfam" id="TIGR00512">
    <property type="entry name" value="salvage_mtnA"/>
    <property type="match status" value="1"/>
</dbReference>
<dbReference type="EMBL" id="QVLV01000010">
    <property type="protein sequence ID" value="RGE58943.1"/>
    <property type="molecule type" value="Genomic_DNA"/>
</dbReference>
<proteinExistence type="inferred from homology"/>
<dbReference type="InterPro" id="IPR011559">
    <property type="entry name" value="Initiation_fac_2B_a/b/d"/>
</dbReference>
<dbReference type="RefSeq" id="WP_117544910.1">
    <property type="nucleotide sequence ID" value="NZ_JBKUNB010000009.1"/>
</dbReference>
<dbReference type="InterPro" id="IPR005251">
    <property type="entry name" value="IF-M1Pi"/>
</dbReference>
<comment type="similarity">
    <text evidence="3">Belongs to the EIF-2B alpha/beta/delta subunits family. MtnA subfamily.</text>
</comment>
<reference evidence="4" key="1">
    <citation type="submission" date="2018-08" db="EMBL/GenBank/DDBJ databases">
        <title>A genome reference for cultivated species of the human gut microbiota.</title>
        <authorList>
            <person name="Zou Y."/>
            <person name="Xue W."/>
            <person name="Luo G."/>
        </authorList>
    </citation>
    <scope>NUCLEOTIDE SEQUENCE [LARGE SCALE GENOMIC DNA]</scope>
    <source>
        <strain evidence="4">TF05-5AC</strain>
    </source>
</reference>
<dbReference type="Gene3D" id="1.20.120.420">
    <property type="entry name" value="translation initiation factor eif-2b, domain 1"/>
    <property type="match status" value="1"/>
</dbReference>
<dbReference type="FunFam" id="1.20.120.420:FF:000003">
    <property type="entry name" value="Methylthioribose-1-phosphate isomerase"/>
    <property type="match status" value="1"/>
</dbReference>
<gene>
    <name evidence="3 4" type="primary">mtnA</name>
    <name evidence="4" type="ORF">DXC51_15420</name>
</gene>
<feature type="binding site" evidence="3">
    <location>
        <begin position="48"/>
        <end position="50"/>
    </location>
    <ligand>
        <name>substrate</name>
    </ligand>
</feature>
<dbReference type="PANTHER" id="PTHR43475">
    <property type="entry name" value="METHYLTHIORIBOSE-1-PHOSPHATE ISOMERASE"/>
    <property type="match status" value="1"/>
</dbReference>
<dbReference type="Proteomes" id="UP000260812">
    <property type="component" value="Unassembled WGS sequence"/>
</dbReference>
<dbReference type="GO" id="GO:0046523">
    <property type="term" value="F:S-methyl-5-thioribose-1-phosphate isomerase activity"/>
    <property type="evidence" value="ECO:0007669"/>
    <property type="project" value="UniProtKB-UniRule"/>
</dbReference>
<comment type="pathway">
    <text evidence="3">Amino-acid biosynthesis; L-methionine biosynthesis via salvage pathway; L-methionine from S-methyl-5-thio-alpha-D-ribose 1-phosphate: step 1/6.</text>
</comment>
<dbReference type="UniPathway" id="UPA00904">
    <property type="reaction ID" value="UER00874"/>
</dbReference>
<dbReference type="GO" id="GO:0019509">
    <property type="term" value="P:L-methionine salvage from methylthioadenosine"/>
    <property type="evidence" value="ECO:0007669"/>
    <property type="project" value="UniProtKB-UniRule"/>
</dbReference>
<dbReference type="Pfam" id="PF01008">
    <property type="entry name" value="IF-2B"/>
    <property type="match status" value="1"/>
</dbReference>
<dbReference type="SUPFAM" id="SSF100950">
    <property type="entry name" value="NagB/RpiA/CoA transferase-like"/>
    <property type="match status" value="1"/>
</dbReference>
<name>A0A3E3I2S7_9FIRM</name>
<keyword evidence="1 3" id="KW-0413">Isomerase</keyword>
<keyword evidence="5" id="KW-1185">Reference proteome</keyword>
<dbReference type="InterPro" id="IPR027363">
    <property type="entry name" value="M1Pi_N"/>
</dbReference>
<dbReference type="Gene3D" id="3.40.50.10470">
    <property type="entry name" value="Translation initiation factor eif-2b, domain 2"/>
    <property type="match status" value="1"/>
</dbReference>
<organism evidence="4 5">
    <name type="scientific">Eisenbergiella massiliensis</name>
    <dbReference type="NCBI Taxonomy" id="1720294"/>
    <lineage>
        <taxon>Bacteria</taxon>
        <taxon>Bacillati</taxon>
        <taxon>Bacillota</taxon>
        <taxon>Clostridia</taxon>
        <taxon>Lachnospirales</taxon>
        <taxon>Lachnospiraceae</taxon>
        <taxon>Eisenbergiella</taxon>
    </lineage>
</organism>
<dbReference type="InterPro" id="IPR037171">
    <property type="entry name" value="NagB/RpiA_transferase-like"/>
</dbReference>
<dbReference type="NCBIfam" id="TIGR00524">
    <property type="entry name" value="eIF-2B_rel"/>
    <property type="match status" value="1"/>
</dbReference>
<accession>A0A3E3I2S7</accession>
<keyword evidence="3" id="KW-0028">Amino-acid biosynthesis</keyword>
<keyword evidence="3" id="KW-0486">Methionine biosynthesis</keyword>